<sequence length="331" mass="37861">AKLEAESPETEAKDKHQKAWDELKAERQAKKEVEAASLAFKDLDTNGDNSIDMQEIIARPEFDIDSNGVVSEEEAKEHLEDKESVDYDTFTKDIWPHVKDIYKKPTTEEPPPEVDPSTEARGEEDQTEQQTVPTVPITDRIEGEPELILDKPSEEKDEDSMPEYDEETKKLIEAADEARKNYDEANSKLKELDNELSSIKSYLEQDYGPNREYAILQDQCFEYTDREYTYKYCPFSKGSQRPKNGGHETSLGNWGNWAGPENDKYSVQLYEKGQNCWNGPDRSVKVHLKCGLEHRLLSSSEPSRCEYAFEFETPCRCSQPSGGTAQPHDEL</sequence>
<dbReference type="SUPFAM" id="SSF47473">
    <property type="entry name" value="EF-hand"/>
    <property type="match status" value="1"/>
</dbReference>
<dbReference type="PROSITE" id="PS00018">
    <property type="entry name" value="EF_HAND_1"/>
    <property type="match status" value="1"/>
</dbReference>
<dbReference type="Gene3D" id="2.70.130.10">
    <property type="entry name" value="Mannose-6-phosphate receptor binding domain"/>
    <property type="match status" value="1"/>
</dbReference>
<protein>
    <submittedName>
        <fullName evidence="7">Protein kinase C substrate 80K-H</fullName>
    </submittedName>
</protein>
<evidence type="ECO:0000256" key="2">
    <source>
        <dbReference type="ARBA" id="ARBA00022837"/>
    </source>
</evidence>
<keyword evidence="1" id="KW-0732">Signal</keyword>
<gene>
    <name evidence="7" type="ORF">MGAL_10B056168</name>
</gene>
<keyword evidence="4" id="KW-0175">Coiled coil</keyword>
<dbReference type="InterPro" id="IPR018247">
    <property type="entry name" value="EF_Hand_1_Ca_BS"/>
</dbReference>
<dbReference type="InterPro" id="IPR044865">
    <property type="entry name" value="MRH_dom"/>
</dbReference>
<accession>A0A8B6HLA8</accession>
<evidence type="ECO:0000259" key="6">
    <source>
        <dbReference type="PROSITE" id="PS51914"/>
    </source>
</evidence>
<dbReference type="Pfam" id="PF13015">
    <property type="entry name" value="PRKCSH_1"/>
    <property type="match status" value="1"/>
</dbReference>
<dbReference type="AlphaFoldDB" id="A0A8B6HLA8"/>
<keyword evidence="7" id="KW-0808">Transferase</keyword>
<dbReference type="InterPro" id="IPR036607">
    <property type="entry name" value="PRKCSH"/>
</dbReference>
<dbReference type="GO" id="GO:0006491">
    <property type="term" value="P:N-glycan processing"/>
    <property type="evidence" value="ECO:0007669"/>
    <property type="project" value="TreeGrafter"/>
</dbReference>
<dbReference type="PROSITE" id="PS51914">
    <property type="entry name" value="MRH"/>
    <property type="match status" value="1"/>
</dbReference>
<dbReference type="SUPFAM" id="SSF50911">
    <property type="entry name" value="Mannose 6-phosphate receptor domain"/>
    <property type="match status" value="1"/>
</dbReference>
<reference evidence="7" key="1">
    <citation type="submission" date="2018-11" db="EMBL/GenBank/DDBJ databases">
        <authorList>
            <person name="Alioto T."/>
            <person name="Alioto T."/>
        </authorList>
    </citation>
    <scope>NUCLEOTIDE SEQUENCE</scope>
</reference>
<dbReference type="InterPro" id="IPR011992">
    <property type="entry name" value="EF-hand-dom_pair"/>
</dbReference>
<feature type="non-terminal residue" evidence="7">
    <location>
        <position position="331"/>
    </location>
</feature>
<feature type="compositionally biased region" description="Basic and acidic residues" evidence="5">
    <location>
        <begin position="139"/>
        <end position="154"/>
    </location>
</feature>
<feature type="domain" description="MRH" evidence="6">
    <location>
        <begin position="218"/>
        <end position="319"/>
    </location>
</feature>
<feature type="compositionally biased region" description="Acidic residues" evidence="5">
    <location>
        <begin position="155"/>
        <end position="166"/>
    </location>
</feature>
<dbReference type="EMBL" id="UYJE01010247">
    <property type="protein sequence ID" value="VDI81268.1"/>
    <property type="molecule type" value="Genomic_DNA"/>
</dbReference>
<dbReference type="PANTHER" id="PTHR12630:SF1">
    <property type="entry name" value="GLUCOSIDASE 2 SUBUNIT BETA"/>
    <property type="match status" value="1"/>
</dbReference>
<dbReference type="InterPro" id="IPR039794">
    <property type="entry name" value="Gtb1-like"/>
</dbReference>
<feature type="coiled-coil region" evidence="4">
    <location>
        <begin position="168"/>
        <end position="202"/>
    </location>
</feature>
<name>A0A8B6HLA8_MYTGA</name>
<evidence type="ECO:0000256" key="1">
    <source>
        <dbReference type="ARBA" id="ARBA00022729"/>
    </source>
</evidence>
<evidence type="ECO:0000313" key="7">
    <source>
        <dbReference type="EMBL" id="VDI81268.1"/>
    </source>
</evidence>
<keyword evidence="2" id="KW-0106">Calcium</keyword>
<keyword evidence="3" id="KW-1015">Disulfide bond</keyword>
<evidence type="ECO:0000313" key="8">
    <source>
        <dbReference type="Proteomes" id="UP000596742"/>
    </source>
</evidence>
<evidence type="ECO:0000256" key="3">
    <source>
        <dbReference type="ARBA" id="ARBA00023157"/>
    </source>
</evidence>
<keyword evidence="7" id="KW-0418">Kinase</keyword>
<dbReference type="PANTHER" id="PTHR12630">
    <property type="entry name" value="N-LINKED OLIGOSACCHARIDE PROCESSING"/>
    <property type="match status" value="1"/>
</dbReference>
<dbReference type="GO" id="GO:0017177">
    <property type="term" value="C:glucosidase II complex"/>
    <property type="evidence" value="ECO:0007669"/>
    <property type="project" value="TreeGrafter"/>
</dbReference>
<dbReference type="GO" id="GO:0016301">
    <property type="term" value="F:kinase activity"/>
    <property type="evidence" value="ECO:0007669"/>
    <property type="project" value="UniProtKB-KW"/>
</dbReference>
<keyword evidence="8" id="KW-1185">Reference proteome</keyword>
<feature type="region of interest" description="Disordered" evidence="5">
    <location>
        <begin position="101"/>
        <end position="166"/>
    </location>
</feature>
<comment type="caution">
    <text evidence="7">The sequence shown here is derived from an EMBL/GenBank/DDBJ whole genome shotgun (WGS) entry which is preliminary data.</text>
</comment>
<proteinExistence type="predicted"/>
<evidence type="ECO:0000256" key="5">
    <source>
        <dbReference type="SAM" id="MobiDB-lite"/>
    </source>
</evidence>
<dbReference type="InterPro" id="IPR009011">
    <property type="entry name" value="Man6P_isomerase_rcpt-bd_dom_sf"/>
</dbReference>
<dbReference type="OrthoDB" id="28322at2759"/>
<evidence type="ECO:0000256" key="4">
    <source>
        <dbReference type="SAM" id="Coils"/>
    </source>
</evidence>
<organism evidence="7 8">
    <name type="scientific">Mytilus galloprovincialis</name>
    <name type="common">Mediterranean mussel</name>
    <dbReference type="NCBI Taxonomy" id="29158"/>
    <lineage>
        <taxon>Eukaryota</taxon>
        <taxon>Metazoa</taxon>
        <taxon>Spiralia</taxon>
        <taxon>Lophotrochozoa</taxon>
        <taxon>Mollusca</taxon>
        <taxon>Bivalvia</taxon>
        <taxon>Autobranchia</taxon>
        <taxon>Pteriomorphia</taxon>
        <taxon>Mytilida</taxon>
        <taxon>Mytiloidea</taxon>
        <taxon>Mytilidae</taxon>
        <taxon>Mytilinae</taxon>
        <taxon>Mytilus</taxon>
    </lineage>
</organism>
<dbReference type="Proteomes" id="UP000596742">
    <property type="component" value="Unassembled WGS sequence"/>
</dbReference>